<evidence type="ECO:0000313" key="2">
    <source>
        <dbReference type="Proteomes" id="UP000294850"/>
    </source>
</evidence>
<dbReference type="AlphaFoldDB" id="A0A4R5DZS9"/>
<accession>A0A4R5DZS9</accession>
<keyword evidence="2" id="KW-1185">Reference proteome</keyword>
<sequence length="300" mass="34978">MRRKNDILLKSAFEEAFPGLLRFFFNDTDSVFKMERGFEFMDKELLELFPELAKKGGSRIADMLVKTYLRNGNSELLLIHLEIQGEGTRDFARRMFTYWYRIYDRYDVNLAALAVFTGGKNQKRPDHFHKEFLGTEVHYKYNAYHILDHSEAQLLAMDNLFALIILAAQKVLLNSKISEEELDVQRLVIARALIESKRYDLPKIRRFLFFLKTFIHIGNPEINSNFDKQIDLLTGNKRTMGIIETIKMLTLEEGIEKGRETEKVVFVKNLLRQTDFDALKIAELAGVSEAFVIEIKHRGL</sequence>
<reference evidence="1 2" key="1">
    <citation type="submission" date="2019-03" db="EMBL/GenBank/DDBJ databases">
        <title>Dyadobacter AR-3-6 sp. nov., isolated from arctic soil.</title>
        <authorList>
            <person name="Chaudhary D.K."/>
        </authorList>
    </citation>
    <scope>NUCLEOTIDE SEQUENCE [LARGE SCALE GENOMIC DNA]</scope>
    <source>
        <strain evidence="1 2">AR-3-6</strain>
    </source>
</reference>
<proteinExistence type="predicted"/>
<evidence type="ECO:0008006" key="3">
    <source>
        <dbReference type="Google" id="ProtNLM"/>
    </source>
</evidence>
<dbReference type="EMBL" id="SMFL01000001">
    <property type="protein sequence ID" value="TDE18224.1"/>
    <property type="molecule type" value="Genomic_DNA"/>
</dbReference>
<protein>
    <recommendedName>
        <fullName evidence="3">Rpn family recombination-promoting nuclease/putative transposase</fullName>
    </recommendedName>
</protein>
<gene>
    <name evidence="1" type="ORF">E0F88_01380</name>
</gene>
<dbReference type="OrthoDB" id="944318at2"/>
<comment type="caution">
    <text evidence="1">The sequence shown here is derived from an EMBL/GenBank/DDBJ whole genome shotgun (WGS) entry which is preliminary data.</text>
</comment>
<dbReference type="Proteomes" id="UP000294850">
    <property type="component" value="Unassembled WGS sequence"/>
</dbReference>
<dbReference type="RefSeq" id="WP_131955920.1">
    <property type="nucleotide sequence ID" value="NZ_SMFL01000001.1"/>
</dbReference>
<evidence type="ECO:0000313" key="1">
    <source>
        <dbReference type="EMBL" id="TDE18224.1"/>
    </source>
</evidence>
<organism evidence="1 2">
    <name type="scientific">Dyadobacter psychrotolerans</name>
    <dbReference type="NCBI Taxonomy" id="2541721"/>
    <lineage>
        <taxon>Bacteria</taxon>
        <taxon>Pseudomonadati</taxon>
        <taxon>Bacteroidota</taxon>
        <taxon>Cytophagia</taxon>
        <taxon>Cytophagales</taxon>
        <taxon>Spirosomataceae</taxon>
        <taxon>Dyadobacter</taxon>
    </lineage>
</organism>
<name>A0A4R5DZS9_9BACT</name>